<dbReference type="OrthoDB" id="409543at2759"/>
<protein>
    <submittedName>
        <fullName evidence="1">Uncharacterized protein</fullName>
    </submittedName>
</protein>
<dbReference type="InterPro" id="IPR039367">
    <property type="entry name" value="Och1-like"/>
</dbReference>
<dbReference type="SUPFAM" id="SSF53448">
    <property type="entry name" value="Nucleotide-diphospho-sugar transferases"/>
    <property type="match status" value="1"/>
</dbReference>
<dbReference type="PANTHER" id="PTHR31834:SF1">
    <property type="entry name" value="INITIATION-SPECIFIC ALPHA-1,6-MANNOSYLTRANSFERASE"/>
    <property type="match status" value="1"/>
</dbReference>
<name>X6MS25_RETFI</name>
<dbReference type="Pfam" id="PF04488">
    <property type="entry name" value="Gly_transf_sug"/>
    <property type="match status" value="1"/>
</dbReference>
<dbReference type="Proteomes" id="UP000023152">
    <property type="component" value="Unassembled WGS sequence"/>
</dbReference>
<gene>
    <name evidence="1" type="ORF">RFI_21088</name>
</gene>
<dbReference type="EMBL" id="ASPP01018425">
    <property type="protein sequence ID" value="ETO16267.1"/>
    <property type="molecule type" value="Genomic_DNA"/>
</dbReference>
<dbReference type="GO" id="GO:0006487">
    <property type="term" value="P:protein N-linked glycosylation"/>
    <property type="evidence" value="ECO:0007669"/>
    <property type="project" value="TreeGrafter"/>
</dbReference>
<keyword evidence="2" id="KW-1185">Reference proteome</keyword>
<organism evidence="1 2">
    <name type="scientific">Reticulomyxa filosa</name>
    <dbReference type="NCBI Taxonomy" id="46433"/>
    <lineage>
        <taxon>Eukaryota</taxon>
        <taxon>Sar</taxon>
        <taxon>Rhizaria</taxon>
        <taxon>Retaria</taxon>
        <taxon>Foraminifera</taxon>
        <taxon>Monothalamids</taxon>
        <taxon>Reticulomyxidae</taxon>
        <taxon>Reticulomyxa</taxon>
    </lineage>
</organism>
<dbReference type="InterPro" id="IPR029044">
    <property type="entry name" value="Nucleotide-diphossugar_trans"/>
</dbReference>
<dbReference type="GO" id="GO:0000009">
    <property type="term" value="F:alpha-1,6-mannosyltransferase activity"/>
    <property type="evidence" value="ECO:0007669"/>
    <property type="project" value="InterPro"/>
</dbReference>
<dbReference type="InterPro" id="IPR007577">
    <property type="entry name" value="GlycoTrfase_DXD_sugar-bd_CS"/>
</dbReference>
<accession>X6MS25</accession>
<reference evidence="1 2" key="1">
    <citation type="journal article" date="2013" name="Curr. Biol.">
        <title>The Genome of the Foraminiferan Reticulomyxa filosa.</title>
        <authorList>
            <person name="Glockner G."/>
            <person name="Hulsmann N."/>
            <person name="Schleicher M."/>
            <person name="Noegel A.A."/>
            <person name="Eichinger L."/>
            <person name="Gallinger C."/>
            <person name="Pawlowski J."/>
            <person name="Sierra R."/>
            <person name="Euteneuer U."/>
            <person name="Pillet L."/>
            <person name="Moustafa A."/>
            <person name="Platzer M."/>
            <person name="Groth M."/>
            <person name="Szafranski K."/>
            <person name="Schliwa M."/>
        </authorList>
    </citation>
    <scope>NUCLEOTIDE SEQUENCE [LARGE SCALE GENOMIC DNA]</scope>
</reference>
<dbReference type="PANTHER" id="PTHR31834">
    <property type="entry name" value="INITIATION-SPECIFIC ALPHA-1,6-MANNOSYLTRANSFERASE"/>
    <property type="match status" value="1"/>
</dbReference>
<evidence type="ECO:0000313" key="2">
    <source>
        <dbReference type="Proteomes" id="UP000023152"/>
    </source>
</evidence>
<sequence length="392" mass="46076">MTIPKKYIFFFIFLAVSRKLLKTKMRTEQLKELNKGSAFNAESADSKMSLLSFFAIIYCCDNKSYSIQSEFKEGETKNFFFPRNIIQTSKDQPKNAKSWTEQNEGWNYIHFNDNDMISVITKYLLQNKHVNTTQSNEWIKSFLDKMLIIEKADLFRYIAIYEYGGVYIDDDVLCKVPIEEWLDRYNTSLNSTTLGELDVIVGIEFTYRRNPNPLQLVQWTFAAKQHNLLIQFIIDTCISYILNDKHHGDVVQRTGPGMFTHAILKYLLTHALVPQSSQDYRRLFSEDYLSYPSHIIYEMRKLDRTGQILTLKDANVTIKLYMEIGTQSHNNLFNISLMVLGRNRFPLVEPFSLNLFSSFFQISMYLKKLLIVLEQMYLFFFCNNFFNVIMGL</sequence>
<dbReference type="GO" id="GO:0000136">
    <property type="term" value="C:mannan polymerase complex"/>
    <property type="evidence" value="ECO:0007669"/>
    <property type="project" value="TreeGrafter"/>
</dbReference>
<dbReference type="Gene3D" id="3.90.550.20">
    <property type="match status" value="1"/>
</dbReference>
<dbReference type="AlphaFoldDB" id="X6MS25"/>
<evidence type="ECO:0000313" key="1">
    <source>
        <dbReference type="EMBL" id="ETO16267.1"/>
    </source>
</evidence>
<proteinExistence type="predicted"/>
<comment type="caution">
    <text evidence="1">The sequence shown here is derived from an EMBL/GenBank/DDBJ whole genome shotgun (WGS) entry which is preliminary data.</text>
</comment>